<evidence type="ECO:0000256" key="4">
    <source>
        <dbReference type="ARBA" id="ARBA00010763"/>
    </source>
</evidence>
<evidence type="ECO:0000259" key="12">
    <source>
        <dbReference type="SMART" id="SM00852"/>
    </source>
</evidence>
<sequence>MKTVAEQLDEFLKVAQPLEALDVELADAMGCILAENVVATVDVPHTDLAALDGYAVRADETFGAEPARPAHFPVTDDIFAVTTDRIAHTPGAAARIASGARMPTGADAVVPLIDTDHGEAQVDITARVAPGENVRAQGEDLRAGTTILEEGTRIGARHIALLAAAGRDRVRVRPAPRVVVMSVGDELVAPGKALGNGKIYDANSHALATAVRNAGAVAYRVPAVSDDRHLLRESLEDQLLRADVILTTGGLSYGGGDTLKEVLSPLGSMRFDAVAMNPGRHVGVGTIGGDGANSALMFCLPGNPVAALVCFEVFVRPSLRKMAGYKHVTPRSIRARAVRGLLSRPGVQDYVRVQVYGDPRAGYEFDPVGDVELLSLANFAKSNGLAVVPADKESVGIGDELECMILNG</sequence>
<keyword evidence="8 11" id="KW-0460">Magnesium</keyword>
<dbReference type="CDD" id="cd00887">
    <property type="entry name" value="MoeA"/>
    <property type="match status" value="1"/>
</dbReference>
<dbReference type="GO" id="GO:0005829">
    <property type="term" value="C:cytosol"/>
    <property type="evidence" value="ECO:0007669"/>
    <property type="project" value="TreeGrafter"/>
</dbReference>
<dbReference type="InterPro" id="IPR036135">
    <property type="entry name" value="MoeA_linker/N_sf"/>
</dbReference>
<dbReference type="PANTHER" id="PTHR10192">
    <property type="entry name" value="MOLYBDOPTERIN BIOSYNTHESIS PROTEIN"/>
    <property type="match status" value="1"/>
</dbReference>
<dbReference type="Gene3D" id="2.40.340.10">
    <property type="entry name" value="MoeA, C-terminal, domain IV"/>
    <property type="match status" value="1"/>
</dbReference>
<evidence type="ECO:0000313" key="16">
    <source>
        <dbReference type="Proteomes" id="UP001288320"/>
    </source>
</evidence>
<dbReference type="GO" id="GO:0006777">
    <property type="term" value="P:Mo-molybdopterin cofactor biosynthetic process"/>
    <property type="evidence" value="ECO:0007669"/>
    <property type="project" value="UniProtKB-UniRule"/>
</dbReference>
<dbReference type="Pfam" id="PF03453">
    <property type="entry name" value="MoeA_N"/>
    <property type="match status" value="1"/>
</dbReference>
<dbReference type="InterPro" id="IPR036688">
    <property type="entry name" value="MoeA_C_domain_IV_sf"/>
</dbReference>
<dbReference type="SUPFAM" id="SSF53218">
    <property type="entry name" value="Molybdenum cofactor biosynthesis proteins"/>
    <property type="match status" value="1"/>
</dbReference>
<dbReference type="InterPro" id="IPR001453">
    <property type="entry name" value="MoaB/Mog_dom"/>
</dbReference>
<dbReference type="FunFam" id="3.40.980.10:FF:000004">
    <property type="entry name" value="Molybdopterin molybdenumtransferase"/>
    <property type="match status" value="1"/>
</dbReference>
<evidence type="ECO:0000256" key="1">
    <source>
        <dbReference type="ARBA" id="ARBA00001946"/>
    </source>
</evidence>
<evidence type="ECO:0000256" key="6">
    <source>
        <dbReference type="ARBA" id="ARBA00022679"/>
    </source>
</evidence>
<evidence type="ECO:0000256" key="10">
    <source>
        <dbReference type="ARBA" id="ARBA00047317"/>
    </source>
</evidence>
<dbReference type="EMBL" id="JAWNFY010000008">
    <property type="protein sequence ID" value="MDY5146132.1"/>
    <property type="molecule type" value="Genomic_DNA"/>
</dbReference>
<keyword evidence="7 11" id="KW-0479">Metal-binding</keyword>
<dbReference type="GeneID" id="92812825"/>
<dbReference type="Pfam" id="PF00994">
    <property type="entry name" value="MoCF_biosynth"/>
    <property type="match status" value="1"/>
</dbReference>
<dbReference type="GO" id="GO:0061599">
    <property type="term" value="F:molybdopterin molybdotransferase activity"/>
    <property type="evidence" value="ECO:0007669"/>
    <property type="project" value="UniProtKB-UniRule"/>
</dbReference>
<dbReference type="InterPro" id="IPR005111">
    <property type="entry name" value="MoeA_C_domain_IV"/>
</dbReference>
<keyword evidence="6 11" id="KW-0808">Transferase</keyword>
<dbReference type="SMART" id="SM00852">
    <property type="entry name" value="MoCF_biosynth"/>
    <property type="match status" value="1"/>
</dbReference>
<dbReference type="InterPro" id="IPR038987">
    <property type="entry name" value="MoeA-like"/>
</dbReference>
<dbReference type="Gene3D" id="3.90.105.10">
    <property type="entry name" value="Molybdopterin biosynthesis moea protein, domain 2"/>
    <property type="match status" value="1"/>
</dbReference>
<comment type="caution">
    <text evidence="13">The sequence shown here is derived from an EMBL/GenBank/DDBJ whole genome shotgun (WGS) entry which is preliminary data.</text>
</comment>
<dbReference type="EC" id="2.10.1.1" evidence="11"/>
<evidence type="ECO:0000256" key="5">
    <source>
        <dbReference type="ARBA" id="ARBA00022505"/>
    </source>
</evidence>
<dbReference type="Gene3D" id="3.40.980.10">
    <property type="entry name" value="MoaB/Mog-like domain"/>
    <property type="match status" value="1"/>
</dbReference>
<comment type="function">
    <text evidence="2 11">Catalyzes the insertion of molybdate into adenylated molybdopterin with the concomitant release of AMP.</text>
</comment>
<protein>
    <recommendedName>
        <fullName evidence="11">Molybdopterin molybdenumtransferase</fullName>
        <ecNumber evidence="11">2.10.1.1</ecNumber>
    </recommendedName>
</protein>
<evidence type="ECO:0000313" key="15">
    <source>
        <dbReference type="Proteomes" id="UP001284901"/>
    </source>
</evidence>
<dbReference type="RefSeq" id="WP_087070407.1">
    <property type="nucleotide sequence ID" value="NZ_CAUPFC010000003.1"/>
</dbReference>
<comment type="cofactor">
    <cofactor evidence="1 11">
        <name>Mg(2+)</name>
        <dbReference type="ChEBI" id="CHEBI:18420"/>
    </cofactor>
</comment>
<dbReference type="AlphaFoldDB" id="A0AAW9HCN3"/>
<dbReference type="SUPFAM" id="SSF63867">
    <property type="entry name" value="MoeA C-terminal domain-like"/>
    <property type="match status" value="1"/>
</dbReference>
<dbReference type="Proteomes" id="UP001284901">
    <property type="component" value="Unassembled WGS sequence"/>
</dbReference>
<evidence type="ECO:0000256" key="2">
    <source>
        <dbReference type="ARBA" id="ARBA00002901"/>
    </source>
</evidence>
<evidence type="ECO:0000313" key="14">
    <source>
        <dbReference type="EMBL" id="MDY5146132.1"/>
    </source>
</evidence>
<dbReference type="NCBIfam" id="NF045515">
    <property type="entry name" value="Glp_gephyrin"/>
    <property type="match status" value="1"/>
</dbReference>
<evidence type="ECO:0000256" key="8">
    <source>
        <dbReference type="ARBA" id="ARBA00022842"/>
    </source>
</evidence>
<reference evidence="13 15" key="1">
    <citation type="submission" date="2023-10" db="EMBL/GenBank/DDBJ databases">
        <title>Whole Genome based description of the genera Actinobaculum and Actinotignum reveals a complex phylogenetic relationship within the species included in the genus Actinotignum.</title>
        <authorList>
            <person name="Jensen C.S."/>
            <person name="Dargis R."/>
            <person name="Kemp M."/>
            <person name="Christensen J.J."/>
        </authorList>
    </citation>
    <scope>NUCLEOTIDE SEQUENCE</scope>
    <source>
        <strain evidence="14 15">SLA_B089</strain>
        <strain evidence="13">SLA_B245</strain>
    </source>
</reference>
<dbReference type="Proteomes" id="UP001288320">
    <property type="component" value="Unassembled WGS sequence"/>
</dbReference>
<dbReference type="Pfam" id="PF03454">
    <property type="entry name" value="MoeA_C"/>
    <property type="match status" value="1"/>
</dbReference>
<evidence type="ECO:0000256" key="3">
    <source>
        <dbReference type="ARBA" id="ARBA00005046"/>
    </source>
</evidence>
<accession>A0AAW9HCN3</accession>
<dbReference type="EMBL" id="JAWNFV010000011">
    <property type="protein sequence ID" value="MDY5140835.1"/>
    <property type="molecule type" value="Genomic_DNA"/>
</dbReference>
<name>A0AAW9HCN3_9ACTO</name>
<evidence type="ECO:0000313" key="13">
    <source>
        <dbReference type="EMBL" id="MDY5140835.1"/>
    </source>
</evidence>
<comment type="pathway">
    <text evidence="3 11">Cofactor biosynthesis; molybdopterin biosynthesis.</text>
</comment>
<dbReference type="SUPFAM" id="SSF63882">
    <property type="entry name" value="MoeA N-terminal region -like"/>
    <property type="match status" value="1"/>
</dbReference>
<keyword evidence="5 11" id="KW-0500">Molybdenum</keyword>
<keyword evidence="9 11" id="KW-0501">Molybdenum cofactor biosynthesis</keyword>
<dbReference type="NCBIfam" id="TIGR00177">
    <property type="entry name" value="molyb_syn"/>
    <property type="match status" value="1"/>
</dbReference>
<dbReference type="InterPro" id="IPR036425">
    <property type="entry name" value="MoaB/Mog-like_dom_sf"/>
</dbReference>
<comment type="similarity">
    <text evidence="4 11">Belongs to the MoeA family.</text>
</comment>
<evidence type="ECO:0000256" key="9">
    <source>
        <dbReference type="ARBA" id="ARBA00023150"/>
    </source>
</evidence>
<dbReference type="GO" id="GO:0046872">
    <property type="term" value="F:metal ion binding"/>
    <property type="evidence" value="ECO:0007669"/>
    <property type="project" value="UniProtKB-UniRule"/>
</dbReference>
<comment type="catalytic activity">
    <reaction evidence="10">
        <text>adenylyl-molybdopterin + molybdate = Mo-molybdopterin + AMP + H(+)</text>
        <dbReference type="Rhea" id="RHEA:35047"/>
        <dbReference type="ChEBI" id="CHEBI:15378"/>
        <dbReference type="ChEBI" id="CHEBI:36264"/>
        <dbReference type="ChEBI" id="CHEBI:62727"/>
        <dbReference type="ChEBI" id="CHEBI:71302"/>
        <dbReference type="ChEBI" id="CHEBI:456215"/>
        <dbReference type="EC" id="2.10.1.1"/>
    </reaction>
</comment>
<gene>
    <name evidence="13" type="ORF">R6G74_05865</name>
    <name evidence="14" type="ORF">R6P33_03715</name>
</gene>
<proteinExistence type="inferred from homology"/>
<keyword evidence="15" id="KW-1185">Reference proteome</keyword>
<organism evidence="13 16">
    <name type="scientific">Actinotignum timonense</name>
    <dbReference type="NCBI Taxonomy" id="1870995"/>
    <lineage>
        <taxon>Bacteria</taxon>
        <taxon>Bacillati</taxon>
        <taxon>Actinomycetota</taxon>
        <taxon>Actinomycetes</taxon>
        <taxon>Actinomycetales</taxon>
        <taxon>Actinomycetaceae</taxon>
        <taxon>Actinotignum</taxon>
    </lineage>
</organism>
<dbReference type="InterPro" id="IPR005110">
    <property type="entry name" value="MoeA_linker/N"/>
</dbReference>
<feature type="domain" description="MoaB/Mog" evidence="12">
    <location>
        <begin position="179"/>
        <end position="321"/>
    </location>
</feature>
<dbReference type="PANTHER" id="PTHR10192:SF5">
    <property type="entry name" value="GEPHYRIN"/>
    <property type="match status" value="1"/>
</dbReference>
<evidence type="ECO:0000256" key="11">
    <source>
        <dbReference type="RuleBase" id="RU365090"/>
    </source>
</evidence>
<evidence type="ECO:0000256" key="7">
    <source>
        <dbReference type="ARBA" id="ARBA00022723"/>
    </source>
</evidence>
<dbReference type="Gene3D" id="2.170.190.11">
    <property type="entry name" value="Molybdopterin biosynthesis moea protein, domain 3"/>
    <property type="match status" value="1"/>
</dbReference>